<dbReference type="Proteomes" id="UP000499080">
    <property type="component" value="Unassembled WGS sequence"/>
</dbReference>
<dbReference type="AlphaFoldDB" id="A0A4Y2JJT2"/>
<comment type="caution">
    <text evidence="1">The sequence shown here is derived from an EMBL/GenBank/DDBJ whole genome shotgun (WGS) entry which is preliminary data.</text>
</comment>
<evidence type="ECO:0000313" key="1">
    <source>
        <dbReference type="EMBL" id="GBM90613.1"/>
    </source>
</evidence>
<organism evidence="1 2">
    <name type="scientific">Araneus ventricosus</name>
    <name type="common">Orbweaver spider</name>
    <name type="synonym">Epeira ventricosa</name>
    <dbReference type="NCBI Taxonomy" id="182803"/>
    <lineage>
        <taxon>Eukaryota</taxon>
        <taxon>Metazoa</taxon>
        <taxon>Ecdysozoa</taxon>
        <taxon>Arthropoda</taxon>
        <taxon>Chelicerata</taxon>
        <taxon>Arachnida</taxon>
        <taxon>Araneae</taxon>
        <taxon>Araneomorphae</taxon>
        <taxon>Entelegynae</taxon>
        <taxon>Araneoidea</taxon>
        <taxon>Araneidae</taxon>
        <taxon>Araneus</taxon>
    </lineage>
</organism>
<accession>A0A4Y2JJT2</accession>
<proteinExistence type="predicted"/>
<gene>
    <name evidence="1" type="ORF">AVEN_239219_1</name>
</gene>
<keyword evidence="2" id="KW-1185">Reference proteome</keyword>
<dbReference type="PANTHER" id="PTHR46409:SF1">
    <property type="entry name" value="HTH PSQ-TYPE DOMAIN-CONTAINING PROTEIN"/>
    <property type="match status" value="1"/>
</dbReference>
<sequence length="164" mass="18688">MELDINRPLQWCICLLHTNELPLRHLLNSLDDATTGPTEFCGPIGKAIKTCEELPVVSFSSISVENMPDNIDIMVLSNDQQYPYDICLAISRGECYYDLALRNPGPVSHLRWLTTTGRILRLYVAAERPSDNPIILATYIMNVYEPVWFHVETKPSVTEEAWHI</sequence>
<name>A0A4Y2JJT2_ARAVE</name>
<evidence type="ECO:0000313" key="2">
    <source>
        <dbReference type="Proteomes" id="UP000499080"/>
    </source>
</evidence>
<protein>
    <submittedName>
        <fullName evidence="1">Uncharacterized protein</fullName>
    </submittedName>
</protein>
<reference evidence="1 2" key="1">
    <citation type="journal article" date="2019" name="Sci. Rep.">
        <title>Orb-weaving spider Araneus ventricosus genome elucidates the spidroin gene catalogue.</title>
        <authorList>
            <person name="Kono N."/>
            <person name="Nakamura H."/>
            <person name="Ohtoshi R."/>
            <person name="Moran D.A.P."/>
            <person name="Shinohara A."/>
            <person name="Yoshida Y."/>
            <person name="Fujiwara M."/>
            <person name="Mori M."/>
            <person name="Tomita M."/>
            <person name="Arakawa K."/>
        </authorList>
    </citation>
    <scope>NUCLEOTIDE SEQUENCE [LARGE SCALE GENOMIC DNA]</scope>
</reference>
<dbReference type="OrthoDB" id="7986506at2759"/>
<dbReference type="EMBL" id="BGPR01003638">
    <property type="protein sequence ID" value="GBM90613.1"/>
    <property type="molecule type" value="Genomic_DNA"/>
</dbReference>
<dbReference type="PANTHER" id="PTHR46409">
    <property type="entry name" value="HTH PSQ-TYPE DOMAIN-CONTAINING PROTEIN"/>
    <property type="match status" value="1"/>
</dbReference>